<accession>A0A8X6FQ49</accession>
<reference evidence="2" key="1">
    <citation type="submission" date="2020-07" db="EMBL/GenBank/DDBJ databases">
        <title>Multicomponent nature underlies the extraordinary mechanical properties of spider dragline silk.</title>
        <authorList>
            <person name="Kono N."/>
            <person name="Nakamura H."/>
            <person name="Mori M."/>
            <person name="Yoshida Y."/>
            <person name="Ohtoshi R."/>
            <person name="Malay A.D."/>
            <person name="Moran D.A.P."/>
            <person name="Tomita M."/>
            <person name="Numata K."/>
            <person name="Arakawa K."/>
        </authorList>
    </citation>
    <scope>NUCLEOTIDE SEQUENCE</scope>
</reference>
<feature type="compositionally biased region" description="Basic and acidic residues" evidence="1">
    <location>
        <begin position="1182"/>
        <end position="1193"/>
    </location>
</feature>
<feature type="region of interest" description="Disordered" evidence="1">
    <location>
        <begin position="708"/>
        <end position="742"/>
    </location>
</feature>
<feature type="compositionally biased region" description="Polar residues" evidence="1">
    <location>
        <begin position="1167"/>
        <end position="1181"/>
    </location>
</feature>
<feature type="compositionally biased region" description="Basic residues" evidence="1">
    <location>
        <begin position="590"/>
        <end position="603"/>
    </location>
</feature>
<dbReference type="Proteomes" id="UP000887116">
    <property type="component" value="Unassembled WGS sequence"/>
</dbReference>
<dbReference type="SUPFAM" id="SSF69349">
    <property type="entry name" value="Phage fibre proteins"/>
    <property type="match status" value="1"/>
</dbReference>
<feature type="region of interest" description="Disordered" evidence="1">
    <location>
        <begin position="1930"/>
        <end position="1962"/>
    </location>
</feature>
<feature type="region of interest" description="Disordered" evidence="1">
    <location>
        <begin position="983"/>
        <end position="1002"/>
    </location>
</feature>
<gene>
    <name evidence="2" type="primary">AVEN_77924_1</name>
    <name evidence="2" type="ORF">TNCT_339011</name>
</gene>
<feature type="compositionally biased region" description="Basic residues" evidence="1">
    <location>
        <begin position="444"/>
        <end position="457"/>
    </location>
</feature>
<proteinExistence type="predicted"/>
<feature type="region of interest" description="Disordered" evidence="1">
    <location>
        <begin position="68"/>
        <end position="116"/>
    </location>
</feature>
<feature type="region of interest" description="Disordered" evidence="1">
    <location>
        <begin position="255"/>
        <end position="284"/>
    </location>
</feature>
<feature type="compositionally biased region" description="Polar residues" evidence="1">
    <location>
        <begin position="1343"/>
        <end position="1354"/>
    </location>
</feature>
<dbReference type="EMBL" id="BMAO01002968">
    <property type="protein sequence ID" value="GFQ84734.1"/>
    <property type="molecule type" value="Genomic_DNA"/>
</dbReference>
<sequence length="2509" mass="279234">MSENTNYENLSIKKEIEDLSEIVFPTSVPLPTSVFNVEFNNSKELDSGINSNLVMNVNNPTHSQIETPLHALANPANPKPAPKKRKYTRRRHVYSKPKKKNKKKKEAEKMPVLSEQNLQHLNEKKSNDNCSDCSSDTIILDDLDEELLSHTSNFANKLPNILCKEEELEPELGKLLISSGMLLEDADESFKKSSKITNSKDQSKISNVPLIKQEPEEFSEPPVLYPVMKEAVHTYSDHERLMMTTFPLLSGSIKKSTQPLTKKKQTQAARRGNKKQAACEKTVSEPNKILNESLSFDNFSTTDEKDVFSGQSFENINDTVPKSNLFTEKSKRKRPGPRRGTPKKTVQISASLNKECISGNEVTAFPALSASKKKKPQTARRGGKKQTTCERTIGEPNKILNENLTLDNFPSSNEKDFFHGQSFGNVNETVSGNEIAAFPSLSASKKKKPQTARRGGKKQTTCERTIGEPNKILNENLTLDNFPYSNEKDFFHGQSFGNVNETVSGNEIAAFPSLSASKKKKPQTARRGGKKQTTCERTIGEPNKILNENLTLDNFPSSNEKDFFHGQSFGNVNETVSGNEIAAFPSLSASKKKKPQTARRGGKKQTTCERTIGEPNKILNENLTLDNFPYSNEKDFFHGQSFGNVNETVSGKEIAAFPSLSASKKKNPQTARRGGKKQTTCERTVGEPNKILNENLTLDNFPSSNEKDFFHGQSFGNVNETVEKPKRKRSAGKRGASKKTVQISASLNNESVFEQLNNVNYFNNSSFSESDIVQKPKRKKSTPNRMTKKDTLEPKNSFEYEEHSDSFGLSPVKKPKKGAPRKRATRTSAKNKKGDSAKLDKDDVVMFVKKELCDPSYSNSDTVECNVNASNIAPKDTSTFINMCFEADRLSQPLFSNENTFEIESDKVSETSKKCSKSSLCRPGKNLENIVETILPNSILQAKTVTKILPEHDEQNSNVGFQSGTLNLSNLNALKIKKEKENSLDKNTSVETNMPSNMHPQLVDKDMCNDSTAMMANISGSYTNTCVQKYSSISNAHSLINSQNSVIDSEKIDYSSIAIKKEPEDLTECVKTSVDKDLLNLNRNIVSQNQKIISKSNDQEMPQVEHSLQFSTNTEKTHDSALSVGFPNVVSNSQTFDNSMHSSQSKSFEPNNVFVHKIKEEPKETEPNSTITENSSSVKSHSQNELDSEKFSSKKDNMKTFLINETGRENTLKEALPLHSSHDISNGSIASPNLNLNTLLHNESLQTNTWNQEMHLLKSSSNFSANINKNFNSTPFPNINNSVHASDDSGYAQPKPFETPFNSFLNVVIKTEPTETVEKSAYSENEHSVGSLQSLVQLEYETTASKRNSTTYPSDKSDNDGKHKNLGKSNSSYLNSKPSNPKLTSSTSDAHELIFRENFQSKSTTQEMLQIAVPSVKSVENRTESSHSVILPSVPSTYLGRHTSDNAEQIQLEIGKSSSVKVRIKEEPIEDEADEIVANIRSEPSSIHVQQFNELREQNICISEESAARNSPDLFPKKSTEKVSSNEVDVSFNTSKSLANPHAYFECISESTICGRMDKNSSLDNVNSTSGFVSQSLVNEKKLKTVKNSNLNTSSIVTSLQENTSDKLGIDQPSIDTDCSSDLVSESLATENVVNDSPFCAQTDQNVHLTDKVSSSDIISQARKKMLQTMETRNSITSSTAAAHQESTICANTDLDICLIDLDCSSTAKQTVTNENNNNLISSSTFSLKTETFCENEHLSAYGFSSENSNKCTSSPTCINEENAPSLLSKEPDIVLEYNQGLLNSDSSSQSSGSNFRDNLILNSLNSIRESFSNDSIMRSTENLVELSEISDKNNTSEKHIDVPHSFIDEDQNSLDQKLDEMSDVSDSSGSEDEFSDEEVKEFLDHVSSYVSRFDDLLELNDEDENEESVEYIEKCFECISKAVLDVITSDKGNKDNNSEQSLESEKITSKPSTHSDGDSCDVIDSTSFNMNENEETTCTQTVTVERRISRPITTSNIDSVSVALNEITSEENTSNPTVIFEKITSRSITSDDTNLYNMTDSVSTAMNTITSEKEREENICSEDVIFEGISTPVSSCDTDPSNVIELKSVINKNISEKENTSYQTAIFEGIPSRPVIPVHKDPCNATDSEENTCRQTGVFEGTTPSQITSNNSVSIVSEEETTAISERIISEPIASKDNLHNVTDSIPIELEITDDSMDSVQTDISSVSSFSLNQNDGKFDILFNFKKNLKKFFKHPYPGESCFKLIQQTKSVSKYYSRLPSIIQHITVREVAEKLKNAAETESSSKFKIGDAVTFESYSLTKEEIECYYKLIVMDPSIKLLSKYNMAAGECPSAIPEINLNDEFDVTCHPNSLNLVSSPLKLVSNPLNLLSTQIFQDDQIMKDTSFENGATEINNMPNHDSSMQNVEENIQKIIENNSQKLIEDDSQKIIEDDSQKIIEVNTQRIIEDNTQRIIEDSTQKITEDNTQKITEDNTQKITEDNTQKITEDNTQKITEDNTQKIMKIIPKR</sequence>
<feature type="region of interest" description="Disordered" evidence="1">
    <location>
        <begin position="440"/>
        <end position="469"/>
    </location>
</feature>
<feature type="compositionally biased region" description="Polar residues" evidence="1">
    <location>
        <begin position="1367"/>
        <end position="1388"/>
    </location>
</feature>
<feature type="compositionally biased region" description="Basic residues" evidence="1">
    <location>
        <begin position="813"/>
        <end position="831"/>
    </location>
</feature>
<feature type="region of interest" description="Disordered" evidence="1">
    <location>
        <begin position="1159"/>
        <end position="1193"/>
    </location>
</feature>
<feature type="compositionally biased region" description="Basic residues" evidence="1">
    <location>
        <begin position="371"/>
        <end position="384"/>
    </location>
</feature>
<protein>
    <submittedName>
        <fullName evidence="2">AAA_11 domain-containing protein</fullName>
    </submittedName>
</protein>
<feature type="region of interest" description="Disordered" evidence="1">
    <location>
        <begin position="1343"/>
        <end position="1388"/>
    </location>
</feature>
<feature type="compositionally biased region" description="Basic and acidic residues" evidence="1">
    <location>
        <begin position="1932"/>
        <end position="1958"/>
    </location>
</feature>
<organism evidence="2 3">
    <name type="scientific">Trichonephila clavata</name>
    <name type="common">Joro spider</name>
    <name type="synonym">Nephila clavata</name>
    <dbReference type="NCBI Taxonomy" id="2740835"/>
    <lineage>
        <taxon>Eukaryota</taxon>
        <taxon>Metazoa</taxon>
        <taxon>Ecdysozoa</taxon>
        <taxon>Arthropoda</taxon>
        <taxon>Chelicerata</taxon>
        <taxon>Arachnida</taxon>
        <taxon>Araneae</taxon>
        <taxon>Araneomorphae</taxon>
        <taxon>Entelegynae</taxon>
        <taxon>Araneoidea</taxon>
        <taxon>Nephilidae</taxon>
        <taxon>Trichonephila</taxon>
    </lineage>
</organism>
<comment type="caution">
    <text evidence="2">The sequence shown here is derived from an EMBL/GenBank/DDBJ whole genome shotgun (WGS) entry which is preliminary data.</text>
</comment>
<feature type="compositionally biased region" description="Basic residues" evidence="1">
    <location>
        <begin position="517"/>
        <end position="530"/>
    </location>
</feature>
<feature type="compositionally biased region" description="Basic residues" evidence="1">
    <location>
        <begin position="725"/>
        <end position="737"/>
    </location>
</feature>
<evidence type="ECO:0000313" key="2">
    <source>
        <dbReference type="EMBL" id="GFQ84734.1"/>
    </source>
</evidence>
<keyword evidence="3" id="KW-1185">Reference proteome</keyword>
<feature type="region of interest" description="Disordered" evidence="1">
    <location>
        <begin position="769"/>
        <end position="837"/>
    </location>
</feature>
<feature type="compositionally biased region" description="Polar residues" evidence="1">
    <location>
        <begin position="985"/>
        <end position="999"/>
    </location>
</feature>
<feature type="region of interest" description="Disordered" evidence="1">
    <location>
        <begin position="660"/>
        <end position="688"/>
    </location>
</feature>
<feature type="compositionally biased region" description="Basic residues" evidence="1">
    <location>
        <begin position="81"/>
        <end position="104"/>
    </location>
</feature>
<feature type="region of interest" description="Disordered" evidence="1">
    <location>
        <begin position="514"/>
        <end position="542"/>
    </location>
</feature>
<feature type="region of interest" description="Disordered" evidence="1">
    <location>
        <begin position="586"/>
        <end position="610"/>
    </location>
</feature>
<feature type="compositionally biased region" description="Basic and acidic residues" evidence="1">
    <location>
        <begin position="787"/>
        <end position="805"/>
    </location>
</feature>
<evidence type="ECO:0000256" key="1">
    <source>
        <dbReference type="SAM" id="MobiDB-lite"/>
    </source>
</evidence>
<name>A0A8X6FQ49_TRICU</name>
<evidence type="ECO:0000313" key="3">
    <source>
        <dbReference type="Proteomes" id="UP000887116"/>
    </source>
</evidence>
<feature type="region of interest" description="Disordered" evidence="1">
    <location>
        <begin position="368"/>
        <end position="396"/>
    </location>
</feature>
<dbReference type="OrthoDB" id="6463604at2759"/>